<protein>
    <submittedName>
        <fullName evidence="7">Pectate lyase/predicted dehydrogenase</fullName>
    </submittedName>
</protein>
<feature type="compositionally biased region" description="Basic residues" evidence="4">
    <location>
        <begin position="346"/>
        <end position="355"/>
    </location>
</feature>
<dbReference type="InterPro" id="IPR011050">
    <property type="entry name" value="Pectin_lyase_fold/virulence"/>
</dbReference>
<dbReference type="PANTHER" id="PTHR43818">
    <property type="entry name" value="BCDNA.GH03377"/>
    <property type="match status" value="1"/>
</dbReference>
<evidence type="ECO:0000256" key="5">
    <source>
        <dbReference type="SAM" id="SignalP"/>
    </source>
</evidence>
<evidence type="ECO:0000256" key="1">
    <source>
        <dbReference type="ARBA" id="ARBA00023002"/>
    </source>
</evidence>
<dbReference type="Gene3D" id="2.160.20.10">
    <property type="entry name" value="Single-stranded right-handed beta-helix, Pectin lyase-like"/>
    <property type="match status" value="1"/>
</dbReference>
<dbReference type="SUPFAM" id="SSF55347">
    <property type="entry name" value="Glyceraldehyde-3-phosphate dehydrogenase-like, C-terminal domain"/>
    <property type="match status" value="1"/>
</dbReference>
<dbReference type="InterPro" id="IPR000683">
    <property type="entry name" value="Gfo/Idh/MocA-like_OxRdtase_N"/>
</dbReference>
<dbReference type="GO" id="GO:0016829">
    <property type="term" value="F:lyase activity"/>
    <property type="evidence" value="ECO:0007669"/>
    <property type="project" value="UniProtKB-KW"/>
</dbReference>
<dbReference type="Proteomes" id="UP001230654">
    <property type="component" value="Unassembled WGS sequence"/>
</dbReference>
<evidence type="ECO:0000256" key="2">
    <source>
        <dbReference type="ARBA" id="ARBA00023239"/>
    </source>
</evidence>
<keyword evidence="2 3" id="KW-0456">Lyase</keyword>
<dbReference type="Pfam" id="PF00544">
    <property type="entry name" value="Pectate_lyase_4"/>
    <property type="match status" value="2"/>
</dbReference>
<feature type="compositionally biased region" description="Basic residues" evidence="4">
    <location>
        <begin position="379"/>
        <end position="396"/>
    </location>
</feature>
<feature type="chain" id="PRO_5046431687" evidence="5">
    <location>
        <begin position="25"/>
        <end position="820"/>
    </location>
</feature>
<dbReference type="EMBL" id="JAUSWV010000002">
    <property type="protein sequence ID" value="MDQ0580218.1"/>
    <property type="molecule type" value="Genomic_DNA"/>
</dbReference>
<feature type="compositionally biased region" description="Basic and acidic residues" evidence="4">
    <location>
        <begin position="356"/>
        <end position="371"/>
    </location>
</feature>
<dbReference type="InterPro" id="IPR012334">
    <property type="entry name" value="Pectin_lyas_fold"/>
</dbReference>
<comment type="subcellular location">
    <subcellularLocation>
        <location evidence="3">Secreted</location>
    </subcellularLocation>
</comment>
<keyword evidence="3" id="KW-0964">Secreted</keyword>
<keyword evidence="3" id="KW-0119">Carbohydrate metabolism</keyword>
<dbReference type="Pfam" id="PF22725">
    <property type="entry name" value="GFO_IDH_MocA_C3"/>
    <property type="match status" value="1"/>
</dbReference>
<dbReference type="Gene3D" id="3.30.360.10">
    <property type="entry name" value="Dihydrodipicolinate Reductase, domain 2"/>
    <property type="match status" value="1"/>
</dbReference>
<dbReference type="InterPro" id="IPR050463">
    <property type="entry name" value="Gfo/Idh/MocA_oxidrdct_glycsds"/>
</dbReference>
<evidence type="ECO:0000256" key="3">
    <source>
        <dbReference type="RuleBase" id="RU361173"/>
    </source>
</evidence>
<dbReference type="InterPro" id="IPR002022">
    <property type="entry name" value="Pec_lyase"/>
</dbReference>
<comment type="caution">
    <text evidence="7">The sequence shown here is derived from an EMBL/GenBank/DDBJ whole genome shotgun (WGS) entry which is preliminary data.</text>
</comment>
<feature type="domain" description="Pectate lyase" evidence="6">
    <location>
        <begin position="103"/>
        <end position="330"/>
    </location>
</feature>
<reference evidence="7 8" key="1">
    <citation type="submission" date="2023-07" db="EMBL/GenBank/DDBJ databases">
        <title>Comparative genomics of wheat-associated soil bacteria to identify genetic determinants of phenazine resistance.</title>
        <authorList>
            <person name="Mouncey N."/>
        </authorList>
    </citation>
    <scope>NUCLEOTIDE SEQUENCE [LARGE SCALE GENOMIC DNA]</scope>
    <source>
        <strain evidence="7 8">B2I6</strain>
    </source>
</reference>
<feature type="region of interest" description="Disordered" evidence="4">
    <location>
        <begin position="337"/>
        <end position="438"/>
    </location>
</feature>
<keyword evidence="8" id="KW-1185">Reference proteome</keyword>
<dbReference type="InterPro" id="IPR036291">
    <property type="entry name" value="NAD(P)-bd_dom_sf"/>
</dbReference>
<dbReference type="InterPro" id="IPR055170">
    <property type="entry name" value="GFO_IDH_MocA-like_dom"/>
</dbReference>
<feature type="signal peptide" evidence="5">
    <location>
        <begin position="1"/>
        <end position="24"/>
    </location>
</feature>
<name>A0ABU0NM81_STRRH</name>
<keyword evidence="1" id="KW-0560">Oxidoreductase</keyword>
<evidence type="ECO:0000256" key="4">
    <source>
        <dbReference type="SAM" id="MobiDB-lite"/>
    </source>
</evidence>
<proteinExistence type="inferred from homology"/>
<gene>
    <name evidence="7" type="ORF">QF030_002396</name>
</gene>
<evidence type="ECO:0000313" key="8">
    <source>
        <dbReference type="Proteomes" id="UP001230654"/>
    </source>
</evidence>
<feature type="compositionally biased region" description="Basic residues" evidence="4">
    <location>
        <begin position="408"/>
        <end position="423"/>
    </location>
</feature>
<organism evidence="7 8">
    <name type="scientific">Streptomyces rishiriensis</name>
    <dbReference type="NCBI Taxonomy" id="68264"/>
    <lineage>
        <taxon>Bacteria</taxon>
        <taxon>Bacillati</taxon>
        <taxon>Actinomycetota</taxon>
        <taxon>Actinomycetes</taxon>
        <taxon>Kitasatosporales</taxon>
        <taxon>Streptomycetaceae</taxon>
        <taxon>Streptomyces</taxon>
    </lineage>
</organism>
<dbReference type="Gene3D" id="3.40.50.720">
    <property type="entry name" value="NAD(P)-binding Rossmann-like Domain"/>
    <property type="match status" value="1"/>
</dbReference>
<dbReference type="PANTHER" id="PTHR43818:SF11">
    <property type="entry name" value="BCDNA.GH03377"/>
    <property type="match status" value="1"/>
</dbReference>
<keyword evidence="3" id="KW-0624">Polysaccharide degradation</keyword>
<comment type="similarity">
    <text evidence="3">Belongs to the polysaccharide lyase 1 family.</text>
</comment>
<sequence>MRLRRITVMTAAFGLLCVPARAEARDISRDTVAADDGWAAYGAGTTGGAAADDAHVFTVTDRAGLVRALDGGSDTPKIIRIAGTIDADTDDDGDHLDCADYATDGYRLKKYLAAYDPRTWGPARPSGAQEEARQASAARQAERIVLPVGSNTTIVGLDRAVLKGASLQVRNADNVIVRNLDLRDAYDCFPVWQPNTGGLGDWKTAYDNIWLTGATHVWVDHVTASDEGHPDSAEPTCFGRNYLRHDGLLDITNGSDLVTVSWSRFAGHDKAMLIGSGDTATGDRGKLRVTLHHNQFESVVQRAPRVRFGQVHVYDNRYVVPEGAAVPLLARRVDRVGRPRREQRLPHPRPRRGRRPRQELERHRPAPERHPLQRLARGPPRRLQRLQQRQRARSHGGRGLDAYPARKDRQRRGGRPRGGTRRGRREDPMSTAEPMSSPVPIVLAGARGHGRWHLDNIRRLQDKGIVRLAGVCELTPLTAAEIPEGLGTPEQSADFGALLDTTGARIAVICTPIPTHTDLALIAARNGVHLLLEKPPAPSYAEFRRMADGVAEAGVVCQIGFQSLGSHAVPAIRAMIGDGVIGEVAGVGGAGAWARPEAYYRRAPWAGRRRLNGVDVIDGALTNPLAHAVATALALAGAPRATDVTGIETELAHANAIESDDTSCVRVRTADGREIVVAATLCAEDPDDPYVVVHGSRGRITYWYKQDRVLLQRAGHGPEEFEYGRTDLLENLVEHLADGSALLVPPAVTESFMRVVEAIRVAPDPVRVPDDAWRLLPDEERRVVPGIDGLVAAAADTLSLYSELGASWAFTTAHPKEVSP</sequence>
<dbReference type="SUPFAM" id="SSF51126">
    <property type="entry name" value="Pectin lyase-like"/>
    <property type="match status" value="1"/>
</dbReference>
<evidence type="ECO:0000313" key="7">
    <source>
        <dbReference type="EMBL" id="MDQ0580218.1"/>
    </source>
</evidence>
<evidence type="ECO:0000259" key="6">
    <source>
        <dbReference type="SMART" id="SM00656"/>
    </source>
</evidence>
<dbReference type="Pfam" id="PF01408">
    <property type="entry name" value="GFO_IDH_MocA"/>
    <property type="match status" value="1"/>
</dbReference>
<accession>A0ABU0NM81</accession>
<dbReference type="SMART" id="SM00656">
    <property type="entry name" value="Amb_all"/>
    <property type="match status" value="1"/>
</dbReference>
<dbReference type="SUPFAM" id="SSF51735">
    <property type="entry name" value="NAD(P)-binding Rossmann-fold domains"/>
    <property type="match status" value="1"/>
</dbReference>
<keyword evidence="5" id="KW-0732">Signal</keyword>